<dbReference type="InterPro" id="IPR037055">
    <property type="entry name" value="MHC_I-like_Ag-recog_sf"/>
</dbReference>
<dbReference type="PANTHER" id="PTHR16675:SF146">
    <property type="entry name" value="T-CELL SURFACE GLYCOPROTEIN CD1E, MEMBRANE-ASSOCIATED"/>
    <property type="match status" value="1"/>
</dbReference>
<dbReference type="Gene3D" id="3.30.500.10">
    <property type="entry name" value="MHC class I-like antigen recognition-like"/>
    <property type="match status" value="1"/>
</dbReference>
<accession>A0A6J0YER5</accession>
<dbReference type="GeneID" id="110144152"/>
<sequence>MLLLLPLLFKGLLGHGTSTVAFPMLSLPLSGPQVPGPHHLAAEESPSFRMIQTSSFANHSWTYTQGSGWLGDLQTHGWDSVLATIRFLRPWSQGNFSKEELKNIQALLQLYFHSFPREVQAYASQFQFEYPFELQVSFGCLIHTGKALETFLNGAYQGLDFLSFQENSWKPSPGAGSRAENVCKVLNHYRVIKEVVERLLTDTCPRFLAGILKAGKSELERQVKPQAWVSKGPSPGPGRLLLVCHVSGFHPKPVWVMWMRGKQKDPGSQRGDVLPNADGTWYLRVTLDVAAGEAAGLSCRVKHSSLGGQDIIIHWGGYSFFSILICLIVLVTLVMLVIVDSSFKKQSSNQDVFSISHPAFATGAKTKDPRNLGHQLCLAQESWIKNRLLKKWKARLNQL</sequence>
<dbReference type="PANTHER" id="PTHR16675">
    <property type="entry name" value="MHC CLASS I-RELATED"/>
    <property type="match status" value="1"/>
</dbReference>
<evidence type="ECO:0000313" key="4">
    <source>
        <dbReference type="Proteomes" id="UP001652640"/>
    </source>
</evidence>
<dbReference type="GO" id="GO:0001916">
    <property type="term" value="P:positive regulation of T cell mediated cytotoxicity"/>
    <property type="evidence" value="ECO:0007669"/>
    <property type="project" value="TreeGrafter"/>
</dbReference>
<dbReference type="InterPro" id="IPR011162">
    <property type="entry name" value="MHC_I/II-like_Ag-recog"/>
</dbReference>
<dbReference type="GO" id="GO:0048006">
    <property type="term" value="P:antigen processing and presentation, endogenous lipid antigen via MHC class Ib"/>
    <property type="evidence" value="ECO:0007669"/>
    <property type="project" value="TreeGrafter"/>
</dbReference>
<dbReference type="PROSITE" id="PS50835">
    <property type="entry name" value="IG_LIKE"/>
    <property type="match status" value="1"/>
</dbReference>
<dbReference type="SUPFAM" id="SSF48726">
    <property type="entry name" value="Immunoglobulin"/>
    <property type="match status" value="1"/>
</dbReference>
<dbReference type="RefSeq" id="XP_020759707.2">
    <property type="nucleotide sequence ID" value="XM_020904048.2"/>
</dbReference>
<protein>
    <submittedName>
        <fullName evidence="5">T-cell surface glycoprotein CD1e, membrane-associated-like isoform X1</fullName>
    </submittedName>
</protein>
<dbReference type="GO" id="GO:0006955">
    <property type="term" value="P:immune response"/>
    <property type="evidence" value="ECO:0007669"/>
    <property type="project" value="TreeGrafter"/>
</dbReference>
<evidence type="ECO:0000259" key="3">
    <source>
        <dbReference type="PROSITE" id="PS50835"/>
    </source>
</evidence>
<organism evidence="4 5">
    <name type="scientific">Odocoileus virginianus</name>
    <name type="common">White-tailed deer</name>
    <dbReference type="NCBI Taxonomy" id="9874"/>
    <lineage>
        <taxon>Eukaryota</taxon>
        <taxon>Metazoa</taxon>
        <taxon>Chordata</taxon>
        <taxon>Craniata</taxon>
        <taxon>Vertebrata</taxon>
        <taxon>Euteleostomi</taxon>
        <taxon>Mammalia</taxon>
        <taxon>Eutheria</taxon>
        <taxon>Laurasiatheria</taxon>
        <taxon>Artiodactyla</taxon>
        <taxon>Ruminantia</taxon>
        <taxon>Pecora</taxon>
        <taxon>Cervidae</taxon>
        <taxon>Odocoileinae</taxon>
        <taxon>Odocoileus</taxon>
    </lineage>
</organism>
<dbReference type="GO" id="GO:0009897">
    <property type="term" value="C:external side of plasma membrane"/>
    <property type="evidence" value="ECO:0007669"/>
    <property type="project" value="TreeGrafter"/>
</dbReference>
<dbReference type="GO" id="GO:0071723">
    <property type="term" value="F:lipopeptide binding"/>
    <property type="evidence" value="ECO:0007669"/>
    <property type="project" value="TreeGrafter"/>
</dbReference>
<dbReference type="AlphaFoldDB" id="A0A6J0YER5"/>
<dbReference type="CDD" id="cd21029">
    <property type="entry name" value="IgC1_CD1"/>
    <property type="match status" value="1"/>
</dbReference>
<name>A0A6J0YER5_ODOVR</name>
<dbReference type="KEGG" id="ovr:110144152"/>
<keyword evidence="4" id="KW-1185">Reference proteome</keyword>
<dbReference type="GO" id="GO:0010008">
    <property type="term" value="C:endosome membrane"/>
    <property type="evidence" value="ECO:0007669"/>
    <property type="project" value="UniProtKB-SubCell"/>
</dbReference>
<dbReference type="GO" id="GO:0030884">
    <property type="term" value="F:exogenous lipid antigen binding"/>
    <property type="evidence" value="ECO:0007669"/>
    <property type="project" value="TreeGrafter"/>
</dbReference>
<dbReference type="FunCoup" id="A0A6J0YER5">
    <property type="interactions" value="1"/>
</dbReference>
<dbReference type="SMART" id="SM00407">
    <property type="entry name" value="IGc1"/>
    <property type="match status" value="1"/>
</dbReference>
<evidence type="ECO:0000256" key="1">
    <source>
        <dbReference type="ARBA" id="ARBA00023180"/>
    </source>
</evidence>
<dbReference type="InterPro" id="IPR036179">
    <property type="entry name" value="Ig-like_dom_sf"/>
</dbReference>
<evidence type="ECO:0000313" key="5">
    <source>
        <dbReference type="RefSeq" id="XP_020759707.2"/>
    </source>
</evidence>
<dbReference type="InterPro" id="IPR011161">
    <property type="entry name" value="MHC_I-like_Ag-recog"/>
</dbReference>
<proteinExistence type="predicted"/>
<reference evidence="5" key="2">
    <citation type="submission" date="2025-08" db="UniProtKB">
        <authorList>
            <consortium name="RefSeq"/>
        </authorList>
    </citation>
    <scope>IDENTIFICATION</scope>
    <source>
        <tissue evidence="5">Tongue muscle</tissue>
    </source>
</reference>
<dbReference type="OrthoDB" id="8890485at2759"/>
<feature type="domain" description="Ig-like" evidence="3">
    <location>
        <begin position="205"/>
        <end position="305"/>
    </location>
</feature>
<dbReference type="Proteomes" id="UP001652640">
    <property type="component" value="Chromosome 5"/>
</dbReference>
<feature type="transmembrane region" description="Helical" evidence="2">
    <location>
        <begin position="315"/>
        <end position="339"/>
    </location>
</feature>
<dbReference type="GO" id="GO:0005765">
    <property type="term" value="C:lysosomal membrane"/>
    <property type="evidence" value="ECO:0007669"/>
    <property type="project" value="UniProtKB-SubCell"/>
</dbReference>
<reference evidence="4" key="1">
    <citation type="journal article" date="2022" name="J. Hered.">
        <title>A De Novo Chromosome-Level Genome Assembly of the White-Tailed Deer, Odocoileus Virginianus.</title>
        <authorList>
            <person name="London E.W."/>
            <person name="Roca A.L."/>
            <person name="Novakofski J.E."/>
            <person name="Mateus-Pinilla N.E."/>
        </authorList>
    </citation>
    <scope>NUCLEOTIDE SEQUENCE [LARGE SCALE GENOMIC DNA]</scope>
</reference>
<dbReference type="InterPro" id="IPR003597">
    <property type="entry name" value="Ig_C1-set"/>
</dbReference>
<keyword evidence="2" id="KW-1133">Transmembrane helix</keyword>
<dbReference type="Pfam" id="PF07654">
    <property type="entry name" value="C1-set"/>
    <property type="match status" value="1"/>
</dbReference>
<dbReference type="SUPFAM" id="SSF54452">
    <property type="entry name" value="MHC antigen-recognition domain"/>
    <property type="match status" value="1"/>
</dbReference>
<dbReference type="InterPro" id="IPR007110">
    <property type="entry name" value="Ig-like_dom"/>
</dbReference>
<dbReference type="GO" id="GO:0030883">
    <property type="term" value="F:endogenous lipid antigen binding"/>
    <property type="evidence" value="ECO:0007669"/>
    <property type="project" value="TreeGrafter"/>
</dbReference>
<dbReference type="InParanoid" id="A0A6J0YER5"/>
<dbReference type="InterPro" id="IPR013783">
    <property type="entry name" value="Ig-like_fold"/>
</dbReference>
<gene>
    <name evidence="5" type="primary">LOC110144152</name>
</gene>
<keyword evidence="2" id="KW-0472">Membrane</keyword>
<dbReference type="Pfam" id="PF16497">
    <property type="entry name" value="MHC_I_3"/>
    <property type="match status" value="1"/>
</dbReference>
<dbReference type="GO" id="GO:0005615">
    <property type="term" value="C:extracellular space"/>
    <property type="evidence" value="ECO:0007669"/>
    <property type="project" value="TreeGrafter"/>
</dbReference>
<keyword evidence="2" id="KW-0812">Transmembrane</keyword>
<evidence type="ECO:0000256" key="2">
    <source>
        <dbReference type="SAM" id="Phobius"/>
    </source>
</evidence>
<dbReference type="InterPro" id="IPR050208">
    <property type="entry name" value="MHC_class-I_related"/>
</dbReference>
<dbReference type="GO" id="GO:0048007">
    <property type="term" value="P:antigen processing and presentation, exogenous lipid antigen via MHC class Ib"/>
    <property type="evidence" value="ECO:0007669"/>
    <property type="project" value="TreeGrafter"/>
</dbReference>
<keyword evidence="1" id="KW-0325">Glycoprotein</keyword>
<dbReference type="Gene3D" id="2.60.40.10">
    <property type="entry name" value="Immunoglobulins"/>
    <property type="match status" value="1"/>
</dbReference>